<organism evidence="1 2">
    <name type="scientific">Xenorhabdus bovienii str. Intermedium</name>
    <dbReference type="NCBI Taxonomy" id="1379677"/>
    <lineage>
        <taxon>Bacteria</taxon>
        <taxon>Pseudomonadati</taxon>
        <taxon>Pseudomonadota</taxon>
        <taxon>Gammaproteobacteria</taxon>
        <taxon>Enterobacterales</taxon>
        <taxon>Morganellaceae</taxon>
        <taxon>Xenorhabdus</taxon>
    </lineage>
</organism>
<dbReference type="Proteomes" id="UP000028480">
    <property type="component" value="Unassembled WGS sequence"/>
</dbReference>
<dbReference type="HOGENOM" id="CLU_3049412_0_0_6"/>
<reference evidence="1" key="1">
    <citation type="submission" date="2013-07" db="EMBL/GenBank/DDBJ databases">
        <title>Sub-species coevolution in mutualistic symbiosis.</title>
        <authorList>
            <person name="Murfin K."/>
            <person name="Klassen J."/>
            <person name="Lee M."/>
            <person name="Forst S."/>
            <person name="Stock P."/>
            <person name="Goodrich-Blair H."/>
        </authorList>
    </citation>
    <scope>NUCLEOTIDE SEQUENCE [LARGE SCALE GENOMIC DNA]</scope>
    <source>
        <strain evidence="1">Intermedium</strain>
    </source>
</reference>
<protein>
    <submittedName>
        <fullName evidence="1">Uncharacterized protein</fullName>
    </submittedName>
</protein>
<sequence length="54" mass="6338">MCCTIVNLSGFNYEINNEHTINITALDYRAQPELDINMILKKNFVHLLERMPDQ</sequence>
<proteinExistence type="predicted"/>
<dbReference type="EMBL" id="CBTB010000012">
    <property type="protein sequence ID" value="CDH30786.1"/>
    <property type="molecule type" value="Genomic_DNA"/>
</dbReference>
<name>A0A077QEW7_XENBV</name>
<evidence type="ECO:0000313" key="1">
    <source>
        <dbReference type="EMBL" id="CDH30786.1"/>
    </source>
</evidence>
<dbReference type="AlphaFoldDB" id="A0A077QEW7"/>
<evidence type="ECO:0000313" key="2">
    <source>
        <dbReference type="Proteomes" id="UP000028480"/>
    </source>
</evidence>
<accession>A0A077QEW7</accession>
<comment type="caution">
    <text evidence="1">The sequence shown here is derived from an EMBL/GenBank/DDBJ whole genome shotgun (WGS) entry which is preliminary data.</text>
</comment>
<gene>
    <name evidence="1" type="ORF">XBI1_1090036</name>
</gene>